<comment type="caution">
    <text evidence="2">The sequence shown here is derived from an EMBL/GenBank/DDBJ whole genome shotgun (WGS) entry which is preliminary data.</text>
</comment>
<proteinExistence type="predicted"/>
<feature type="region of interest" description="Disordered" evidence="1">
    <location>
        <begin position="32"/>
        <end position="54"/>
    </location>
</feature>
<dbReference type="InterPro" id="IPR046485">
    <property type="entry name" value="DUF6578"/>
</dbReference>
<accession>A0A0W8I9T3</accession>
<name>A0A0W8I9T3_KOCRO</name>
<organism evidence="2 3">
    <name type="scientific">Kocuria rosea subsp. polaris</name>
    <dbReference type="NCBI Taxonomy" id="136273"/>
    <lineage>
        <taxon>Bacteria</taxon>
        <taxon>Bacillati</taxon>
        <taxon>Actinomycetota</taxon>
        <taxon>Actinomycetes</taxon>
        <taxon>Micrococcales</taxon>
        <taxon>Micrococcaceae</taxon>
        <taxon>Kocuria</taxon>
    </lineage>
</organism>
<dbReference type="OrthoDB" id="4966382at2"/>
<dbReference type="Pfam" id="PF20218">
    <property type="entry name" value="DUF6578"/>
    <property type="match status" value="1"/>
</dbReference>
<dbReference type="Proteomes" id="UP000053512">
    <property type="component" value="Unassembled WGS sequence"/>
</dbReference>
<evidence type="ECO:0000256" key="1">
    <source>
        <dbReference type="SAM" id="MobiDB-lite"/>
    </source>
</evidence>
<sequence>MVIEVELREWEQQCCGEPFRIGSTVTWKLVARDPGEDSGRPVPGYWAEHHDQTPEHVPHLPVTGVVRSAQALHYAFDEGANPGEMIIRPGSEVAVELDAVPGAGTQLPGCTREHEVLAYRVQLEVADDAVLPVYVPDE</sequence>
<evidence type="ECO:0000313" key="3">
    <source>
        <dbReference type="Proteomes" id="UP000053512"/>
    </source>
</evidence>
<gene>
    <name evidence="2" type="ORF">AVL61_06125</name>
</gene>
<evidence type="ECO:0000313" key="2">
    <source>
        <dbReference type="EMBL" id="KUG56631.1"/>
    </source>
</evidence>
<reference evidence="3" key="1">
    <citation type="submission" date="2015-12" db="EMBL/GenBank/DDBJ databases">
        <authorList>
            <person name="Nair G.R."/>
            <person name="Kaur G."/>
            <person name="Mayilraj S."/>
        </authorList>
    </citation>
    <scope>NUCLEOTIDE SEQUENCE [LARGE SCALE GENOMIC DNA]</scope>
    <source>
        <strain evidence="3">CD08_4</strain>
    </source>
</reference>
<protein>
    <submittedName>
        <fullName evidence="2">Uncharacterized protein</fullName>
    </submittedName>
</protein>
<dbReference type="STRING" id="136273.GY22_10415"/>
<dbReference type="AlphaFoldDB" id="A0A0W8I9T3"/>
<dbReference type="RefSeq" id="WP_058874379.1">
    <property type="nucleotide sequence ID" value="NZ_LQBK01000022.1"/>
</dbReference>
<dbReference type="EMBL" id="LQBK01000022">
    <property type="protein sequence ID" value="KUG56631.1"/>
    <property type="molecule type" value="Genomic_DNA"/>
</dbReference>